<dbReference type="InterPro" id="IPR015947">
    <property type="entry name" value="PUA-like_sf"/>
</dbReference>
<accession>E6N3T1</accession>
<organism evidence="2 4">
    <name type="scientific">Caldiarchaeum subterraneum</name>
    <dbReference type="NCBI Taxonomy" id="311458"/>
    <lineage>
        <taxon>Archaea</taxon>
        <taxon>Nitrososphaerota</taxon>
        <taxon>Candidatus Caldarchaeales</taxon>
        <taxon>Candidatus Caldarchaeaceae</taxon>
        <taxon>Candidatus Caldarchaeum</taxon>
    </lineage>
</organism>
<dbReference type="SUPFAM" id="SSF88697">
    <property type="entry name" value="PUA domain-like"/>
    <property type="match status" value="1"/>
</dbReference>
<dbReference type="PANTHER" id="PTHR42250">
    <property type="entry name" value="ASCH DOMAIN-CONTAINING PROTEIN"/>
    <property type="match status" value="1"/>
</dbReference>
<dbReference type="KEGG" id="csu:CSUB_C0691"/>
<name>E6N3T1_CALS0</name>
<evidence type="ECO:0000313" key="2">
    <source>
        <dbReference type="EMBL" id="BAJ46987.1"/>
    </source>
</evidence>
<dbReference type="Pfam" id="PF04266">
    <property type="entry name" value="ASCH"/>
    <property type="match status" value="1"/>
</dbReference>
<dbReference type="Gene3D" id="2.30.130.30">
    <property type="entry name" value="Hypothetical protein"/>
    <property type="match status" value="1"/>
</dbReference>
<dbReference type="Proteomes" id="UP000008120">
    <property type="component" value="Chromosome"/>
</dbReference>
<reference evidence="2 4" key="2">
    <citation type="journal article" date="2011" name="Nucleic Acids Res.">
        <title>Insights into the evolution of Archaea and eukaryotic protein modifier systems revealed by the genome of a novel archaeal group.</title>
        <authorList>
            <person name="Nunoura T."/>
            <person name="Takaki Y."/>
            <person name="Kakuta J."/>
            <person name="Nishi S."/>
            <person name="Sugahara J."/>
            <person name="Kazama H."/>
            <person name="Chee G."/>
            <person name="Hattori M."/>
            <person name="Kanai A."/>
            <person name="Atomi H."/>
            <person name="Takai K."/>
            <person name="Takami H."/>
        </authorList>
    </citation>
    <scope>NUCLEOTIDE SEQUENCE [LARGE SCALE GENOMIC DNA]</scope>
</reference>
<reference evidence="2" key="3">
    <citation type="journal article" date="2012" name="PLoS ONE">
        <title>A Deeply Branching Thermophilic Bacterium with an Ancient Acetyl-CoA Pathway Dominates a Subsurface Ecosystem.</title>
        <authorList>
            <person name="Takami H."/>
            <person name="Noguchi H."/>
            <person name="Takaki Y."/>
            <person name="Uchiyama I."/>
            <person name="Toyoda A."/>
            <person name="Nishi S."/>
            <person name="Chee G.-J."/>
            <person name="Arai W."/>
            <person name="Nunoura T."/>
            <person name="Itoh T."/>
            <person name="Hattori M."/>
            <person name="Takai K."/>
        </authorList>
    </citation>
    <scope>NUCLEOTIDE SEQUENCE</scope>
</reference>
<dbReference type="InterPro" id="IPR007374">
    <property type="entry name" value="ASCH_domain"/>
</dbReference>
<dbReference type="PANTHER" id="PTHR42250:SF1">
    <property type="entry name" value="ASCH DOMAIN-CONTAINING PROTEIN"/>
    <property type="match status" value="1"/>
</dbReference>
<proteinExistence type="predicted"/>
<evidence type="ECO:0000259" key="1">
    <source>
        <dbReference type="SMART" id="SM01022"/>
    </source>
</evidence>
<sequence>MRRIIRFKPEYLDLILKGLKTSTIRPGDGGEYAKELILTDGNRRIAAELLAVEVMTLREAVNTRYRLEGYSSPEELYQSIKKIYNSLGPDDPVTIIHFDPKT</sequence>
<evidence type="ECO:0000313" key="4">
    <source>
        <dbReference type="Proteomes" id="UP000008120"/>
    </source>
</evidence>
<dbReference type="AlphaFoldDB" id="E6N3T1"/>
<feature type="domain" description="ASCH" evidence="1">
    <location>
        <begin position="5"/>
        <end position="102"/>
    </location>
</feature>
<dbReference type="SMART" id="SM01022">
    <property type="entry name" value="ASCH"/>
    <property type="match status" value="1"/>
</dbReference>
<dbReference type="EMBL" id="BA000048">
    <property type="protein sequence ID" value="BAJ50550.1"/>
    <property type="molecule type" value="Genomic_DNA"/>
</dbReference>
<gene>
    <name evidence="3" type="ORF">CSUB_C0691</name>
    <name evidence="2" type="ORF">HGMM_F40C01C28</name>
</gene>
<reference evidence="2 4" key="1">
    <citation type="journal article" date="2005" name="Environ. Microbiol.">
        <title>Genetic and functional properties of uncultivated thermophilic crenarchaeotes from a subsurface gold mine as revealed by analysis of genome fragments.</title>
        <authorList>
            <person name="Nunoura T."/>
            <person name="Hirayama H."/>
            <person name="Takami H."/>
            <person name="Oida H."/>
            <person name="Nishi S."/>
            <person name="Shimamura S."/>
            <person name="Suzuki Y."/>
            <person name="Inagaki F."/>
            <person name="Takai K."/>
            <person name="Nealson K.H."/>
            <person name="Horikoshi K."/>
        </authorList>
    </citation>
    <scope>NUCLEOTIDE SEQUENCE [LARGE SCALE GENOMIC DNA]</scope>
</reference>
<dbReference type="BioCyc" id="CCAL311458:G131R-703-MONOMER"/>
<dbReference type="EMBL" id="AP011751">
    <property type="protein sequence ID" value="BAJ46987.1"/>
    <property type="molecule type" value="Genomic_DNA"/>
</dbReference>
<evidence type="ECO:0000313" key="3">
    <source>
        <dbReference type="EMBL" id="BAJ50550.1"/>
    </source>
</evidence>
<protein>
    <recommendedName>
        <fullName evidence="1">ASCH domain-containing protein</fullName>
    </recommendedName>
</protein>